<feature type="domain" description="WCX" evidence="3">
    <location>
        <begin position="240"/>
        <end position="314"/>
    </location>
</feature>
<dbReference type="SUPFAM" id="SSF46785">
    <property type="entry name" value="Winged helix' DNA-binding domain"/>
    <property type="match status" value="1"/>
</dbReference>
<dbReference type="InterPro" id="IPR036390">
    <property type="entry name" value="WH_DNA-bd_sf"/>
</dbReference>
<keyword evidence="5" id="KW-1185">Reference proteome</keyword>
<dbReference type="Pfam" id="PF13280">
    <property type="entry name" value="WYL"/>
    <property type="match status" value="1"/>
</dbReference>
<sequence length="320" mass="36846">MKRGEQVDKLIRLFDIIMAIQANPGITAKALAFKCDCSVRTIYRYIDMLEPMTPLRREGGGSGYRFAGQFYAYPLDLTEQETLAFSLLPSLVDRNKMPAGFETAHDKVMSALAGKSPRHHMLGDITDVIQMGMPAYRPDNPNWLAPIVQAILENRTLAAVYHTQSSNETKERRIDPYCLVPRDQRYYLIGFCHANQEIRTFRVSRFLQVEPTEDVFDKGSFNIRTYLKHTWSIQRGDKNIRFKVRFSSAVARYVQEKELFVEPKLTPLADGGLLFEVTVNNEREFLKWVMQYGPDAEIVSPATTRQKMKVKLAEWSLLYD</sequence>
<evidence type="ECO:0000259" key="2">
    <source>
        <dbReference type="Pfam" id="PF13280"/>
    </source>
</evidence>
<organism evidence="4 5">
    <name type="scientific">Paenibacillus athensensis</name>
    <dbReference type="NCBI Taxonomy" id="1967502"/>
    <lineage>
        <taxon>Bacteria</taxon>
        <taxon>Bacillati</taxon>
        <taxon>Bacillota</taxon>
        <taxon>Bacilli</taxon>
        <taxon>Bacillales</taxon>
        <taxon>Paenibacillaceae</taxon>
        <taxon>Paenibacillus</taxon>
    </lineage>
</organism>
<proteinExistence type="predicted"/>
<feature type="domain" description="WYL" evidence="2">
    <location>
        <begin position="144"/>
        <end position="210"/>
    </location>
</feature>
<dbReference type="AlphaFoldDB" id="A0A4Y8PYJ0"/>
<comment type="caution">
    <text evidence="4">The sequence shown here is derived from an EMBL/GenBank/DDBJ whole genome shotgun (WGS) entry which is preliminary data.</text>
</comment>
<dbReference type="Proteomes" id="UP000298246">
    <property type="component" value="Unassembled WGS sequence"/>
</dbReference>
<reference evidence="4 5" key="1">
    <citation type="submission" date="2017-03" db="EMBL/GenBank/DDBJ databases">
        <title>Isolation of Levoglucosan Utilizing Bacteria.</title>
        <authorList>
            <person name="Arya A.S."/>
        </authorList>
    </citation>
    <scope>NUCLEOTIDE SEQUENCE [LARGE SCALE GENOMIC DNA]</scope>
    <source>
        <strain evidence="4 5">MEC069</strain>
    </source>
</reference>
<protein>
    <submittedName>
        <fullName evidence="4">Transcriptional regulator</fullName>
    </submittedName>
</protein>
<dbReference type="Gene3D" id="1.10.10.10">
    <property type="entry name" value="Winged helix-like DNA-binding domain superfamily/Winged helix DNA-binding domain"/>
    <property type="match status" value="1"/>
</dbReference>
<dbReference type="OrthoDB" id="9815009at2"/>
<dbReference type="InterPro" id="IPR013196">
    <property type="entry name" value="HTH_11"/>
</dbReference>
<name>A0A4Y8PYJ0_9BACL</name>
<evidence type="ECO:0000313" key="4">
    <source>
        <dbReference type="EMBL" id="TFE85796.1"/>
    </source>
</evidence>
<dbReference type="InterPro" id="IPR036388">
    <property type="entry name" value="WH-like_DNA-bd_sf"/>
</dbReference>
<dbReference type="RefSeq" id="WP_134754766.1">
    <property type="nucleotide sequence ID" value="NZ_MYFO02000002.1"/>
</dbReference>
<dbReference type="EMBL" id="MYFO01000023">
    <property type="protein sequence ID" value="TFE85796.1"/>
    <property type="molecule type" value="Genomic_DNA"/>
</dbReference>
<evidence type="ECO:0000259" key="3">
    <source>
        <dbReference type="Pfam" id="PF25583"/>
    </source>
</evidence>
<dbReference type="InterPro" id="IPR057727">
    <property type="entry name" value="WCX_dom"/>
</dbReference>
<dbReference type="Pfam" id="PF25583">
    <property type="entry name" value="WCX"/>
    <property type="match status" value="1"/>
</dbReference>
<dbReference type="InterPro" id="IPR026881">
    <property type="entry name" value="WYL_dom"/>
</dbReference>
<accession>A0A4Y8PYJ0</accession>
<gene>
    <name evidence="4" type="ORF">B5M42_16520</name>
</gene>
<feature type="domain" description="Helix-turn-helix type 11" evidence="1">
    <location>
        <begin position="12"/>
        <end position="52"/>
    </location>
</feature>
<dbReference type="PANTHER" id="PTHR34580:SF1">
    <property type="entry name" value="PROTEIN PAFC"/>
    <property type="match status" value="1"/>
</dbReference>
<dbReference type="PROSITE" id="PS52050">
    <property type="entry name" value="WYL"/>
    <property type="match status" value="1"/>
</dbReference>
<dbReference type="InterPro" id="IPR051534">
    <property type="entry name" value="CBASS_pafABC_assoc_protein"/>
</dbReference>
<dbReference type="Pfam" id="PF08279">
    <property type="entry name" value="HTH_11"/>
    <property type="match status" value="1"/>
</dbReference>
<evidence type="ECO:0000313" key="5">
    <source>
        <dbReference type="Proteomes" id="UP000298246"/>
    </source>
</evidence>
<evidence type="ECO:0000259" key="1">
    <source>
        <dbReference type="Pfam" id="PF08279"/>
    </source>
</evidence>
<dbReference type="PANTHER" id="PTHR34580">
    <property type="match status" value="1"/>
</dbReference>